<keyword evidence="3 5" id="KW-1133">Transmembrane helix</keyword>
<feature type="transmembrane region" description="Helical" evidence="5">
    <location>
        <begin position="107"/>
        <end position="126"/>
    </location>
</feature>
<dbReference type="PANTHER" id="PTHR10846:SF8">
    <property type="entry name" value="INNER MEMBRANE PROTEIN YRBG"/>
    <property type="match status" value="1"/>
</dbReference>
<feature type="transmembrane region" description="Helical" evidence="5">
    <location>
        <begin position="35"/>
        <end position="62"/>
    </location>
</feature>
<gene>
    <name evidence="7" type="ORF">SAMN00777080_4874</name>
</gene>
<reference evidence="8" key="1">
    <citation type="submission" date="2017-04" db="EMBL/GenBank/DDBJ databases">
        <authorList>
            <person name="Varghese N."/>
            <person name="Submissions S."/>
        </authorList>
    </citation>
    <scope>NUCLEOTIDE SEQUENCE [LARGE SCALE GENOMIC DNA]</scope>
    <source>
        <strain evidence="8">DSM 16537</strain>
    </source>
</reference>
<dbReference type="Gene3D" id="1.20.1420.30">
    <property type="entry name" value="NCX, central ion-binding region"/>
    <property type="match status" value="1"/>
</dbReference>
<dbReference type="GO" id="GO:0005262">
    <property type="term" value="F:calcium channel activity"/>
    <property type="evidence" value="ECO:0007669"/>
    <property type="project" value="TreeGrafter"/>
</dbReference>
<dbReference type="PANTHER" id="PTHR10846">
    <property type="entry name" value="SODIUM/POTASSIUM/CALCIUM EXCHANGER"/>
    <property type="match status" value="1"/>
</dbReference>
<dbReference type="NCBIfam" id="TIGR00367">
    <property type="entry name" value="calcium/sodium antiporter"/>
    <property type="match status" value="1"/>
</dbReference>
<evidence type="ECO:0000256" key="4">
    <source>
        <dbReference type="ARBA" id="ARBA00023136"/>
    </source>
</evidence>
<evidence type="ECO:0000313" key="8">
    <source>
        <dbReference type="Proteomes" id="UP000192333"/>
    </source>
</evidence>
<evidence type="ECO:0000313" key="7">
    <source>
        <dbReference type="EMBL" id="SMD46193.1"/>
    </source>
</evidence>
<sequence>MIISIILLVLGFVLLVFGADKLVDAASALAANFGIPNIVIGLTIVAFGTSAPEMVVNIFAAVNGSSEMVMGNVLGSNIFNVLGILGISALIYPLTVKSNTTWIEIPLSLLAAVLIWILANDMLLNFQVNDFISRSDGLVLILFFTIFLVYNIMVSKNGQETGESIEIPLGYTTTKSIFWILVGLAGLVFGGKLIVDNAVELAHLFGMSERIIGLTIVSIGTSLPELATSVAAVRKKKVDIAIGNVVGSNIFNTFLILGVSSIITPVQVNPASNLDILTNIVAGLLLFLFIFTGKGRALERWEGGLLLALYMGYLALLVFN</sequence>
<dbReference type="InterPro" id="IPR004481">
    <property type="entry name" value="K/Na/Ca-exchanger"/>
</dbReference>
<evidence type="ECO:0000259" key="6">
    <source>
        <dbReference type="Pfam" id="PF01699"/>
    </source>
</evidence>
<dbReference type="EMBL" id="LT838813">
    <property type="protein sequence ID" value="SMD46193.1"/>
    <property type="molecule type" value="Genomic_DNA"/>
</dbReference>
<keyword evidence="8" id="KW-1185">Reference proteome</keyword>
<feature type="transmembrane region" description="Helical" evidence="5">
    <location>
        <begin position="176"/>
        <end position="195"/>
    </location>
</feature>
<feature type="transmembrane region" description="Helical" evidence="5">
    <location>
        <begin position="300"/>
        <end position="319"/>
    </location>
</feature>
<feature type="domain" description="Sodium/calcium exchanger membrane region" evidence="6">
    <location>
        <begin position="176"/>
        <end position="318"/>
    </location>
</feature>
<evidence type="ECO:0000256" key="2">
    <source>
        <dbReference type="ARBA" id="ARBA00022692"/>
    </source>
</evidence>
<feature type="transmembrane region" description="Helical" evidence="5">
    <location>
        <begin position="74"/>
        <end position="95"/>
    </location>
</feature>
<dbReference type="RefSeq" id="WP_084123126.1">
    <property type="nucleotide sequence ID" value="NZ_LT838813.1"/>
</dbReference>
<dbReference type="AlphaFoldDB" id="A0A1W2HBD9"/>
<evidence type="ECO:0000256" key="3">
    <source>
        <dbReference type="ARBA" id="ARBA00022989"/>
    </source>
</evidence>
<dbReference type="STRING" id="758820.SAMN00777080_4874"/>
<dbReference type="GO" id="GO:0008273">
    <property type="term" value="F:calcium, potassium:sodium antiporter activity"/>
    <property type="evidence" value="ECO:0007669"/>
    <property type="project" value="TreeGrafter"/>
</dbReference>
<evidence type="ECO:0000256" key="1">
    <source>
        <dbReference type="ARBA" id="ARBA00004141"/>
    </source>
</evidence>
<feature type="transmembrane region" description="Helical" evidence="5">
    <location>
        <begin position="276"/>
        <end position="293"/>
    </location>
</feature>
<dbReference type="Proteomes" id="UP000192333">
    <property type="component" value="Chromosome I"/>
</dbReference>
<dbReference type="OrthoDB" id="9794225at2"/>
<proteinExistence type="predicted"/>
<comment type="subcellular location">
    <subcellularLocation>
        <location evidence="1">Membrane</location>
        <topology evidence="1">Multi-pass membrane protein</topology>
    </subcellularLocation>
</comment>
<dbReference type="Pfam" id="PF01699">
    <property type="entry name" value="Na_Ca_ex"/>
    <property type="match status" value="2"/>
</dbReference>
<protein>
    <submittedName>
        <fullName evidence="7">Cation:H+ antiporter</fullName>
    </submittedName>
</protein>
<keyword evidence="2 5" id="KW-0812">Transmembrane</keyword>
<dbReference type="GO" id="GO:0005886">
    <property type="term" value="C:plasma membrane"/>
    <property type="evidence" value="ECO:0007669"/>
    <property type="project" value="TreeGrafter"/>
</dbReference>
<feature type="transmembrane region" description="Helical" evidence="5">
    <location>
        <begin position="138"/>
        <end position="156"/>
    </location>
</feature>
<dbReference type="InterPro" id="IPR044880">
    <property type="entry name" value="NCX_ion-bd_dom_sf"/>
</dbReference>
<name>A0A1W2HBD9_9BACT</name>
<keyword evidence="4 5" id="KW-0472">Membrane</keyword>
<feature type="domain" description="Sodium/calcium exchanger membrane region" evidence="6">
    <location>
        <begin position="4"/>
        <end position="152"/>
    </location>
</feature>
<dbReference type="GO" id="GO:0006874">
    <property type="term" value="P:intracellular calcium ion homeostasis"/>
    <property type="evidence" value="ECO:0007669"/>
    <property type="project" value="TreeGrafter"/>
</dbReference>
<dbReference type="InterPro" id="IPR004837">
    <property type="entry name" value="NaCa_Exmemb"/>
</dbReference>
<feature type="transmembrane region" description="Helical" evidence="5">
    <location>
        <begin position="241"/>
        <end position="264"/>
    </location>
</feature>
<accession>A0A1W2HBD9</accession>
<evidence type="ECO:0000256" key="5">
    <source>
        <dbReference type="SAM" id="Phobius"/>
    </source>
</evidence>
<organism evidence="7 8">
    <name type="scientific">Aquiflexum balticum DSM 16537</name>
    <dbReference type="NCBI Taxonomy" id="758820"/>
    <lineage>
        <taxon>Bacteria</taxon>
        <taxon>Pseudomonadati</taxon>
        <taxon>Bacteroidota</taxon>
        <taxon>Cytophagia</taxon>
        <taxon>Cytophagales</taxon>
        <taxon>Cyclobacteriaceae</taxon>
        <taxon>Aquiflexum</taxon>
    </lineage>
</organism>